<accession>A0ABV8XSH8</accession>
<feature type="transmembrane region" description="Helical" evidence="2">
    <location>
        <begin position="104"/>
        <end position="124"/>
    </location>
</feature>
<feature type="transmembrane region" description="Helical" evidence="2">
    <location>
        <begin position="222"/>
        <end position="244"/>
    </location>
</feature>
<proteinExistence type="predicted"/>
<evidence type="ECO:0000313" key="4">
    <source>
        <dbReference type="EMBL" id="MFC4427582.1"/>
    </source>
</evidence>
<keyword evidence="4" id="KW-0378">Hydrolase</keyword>
<dbReference type="InterPro" id="IPR003675">
    <property type="entry name" value="Rce1/LyrA-like_dom"/>
</dbReference>
<protein>
    <submittedName>
        <fullName evidence="4">CPBP family intramembrane glutamic endopeptidase</fullName>
        <ecNumber evidence="4">3.4.-.-</ecNumber>
    </submittedName>
</protein>
<keyword evidence="5" id="KW-1185">Reference proteome</keyword>
<name>A0ABV8XSH8_9DEIO</name>
<feature type="transmembrane region" description="Helical" evidence="2">
    <location>
        <begin position="175"/>
        <end position="202"/>
    </location>
</feature>
<dbReference type="Pfam" id="PF02517">
    <property type="entry name" value="Rce1-like"/>
    <property type="match status" value="1"/>
</dbReference>
<keyword evidence="2" id="KW-1133">Transmembrane helix</keyword>
<feature type="transmembrane region" description="Helical" evidence="2">
    <location>
        <begin position="306"/>
        <end position="329"/>
    </location>
</feature>
<dbReference type="GO" id="GO:0016787">
    <property type="term" value="F:hydrolase activity"/>
    <property type="evidence" value="ECO:0007669"/>
    <property type="project" value="UniProtKB-KW"/>
</dbReference>
<organism evidence="4 5">
    <name type="scientific">Deinococcus navajonensis</name>
    <dbReference type="NCBI Taxonomy" id="309884"/>
    <lineage>
        <taxon>Bacteria</taxon>
        <taxon>Thermotogati</taxon>
        <taxon>Deinococcota</taxon>
        <taxon>Deinococci</taxon>
        <taxon>Deinococcales</taxon>
        <taxon>Deinococcaceae</taxon>
        <taxon>Deinococcus</taxon>
    </lineage>
</organism>
<evidence type="ECO:0000259" key="3">
    <source>
        <dbReference type="Pfam" id="PF02517"/>
    </source>
</evidence>
<dbReference type="InterPro" id="IPR052710">
    <property type="entry name" value="CAAX_protease"/>
</dbReference>
<keyword evidence="2" id="KW-0812">Transmembrane</keyword>
<feature type="transmembrane region" description="Helical" evidence="2">
    <location>
        <begin position="265"/>
        <end position="286"/>
    </location>
</feature>
<feature type="region of interest" description="Disordered" evidence="1">
    <location>
        <begin position="1"/>
        <end position="32"/>
    </location>
</feature>
<reference evidence="5" key="1">
    <citation type="journal article" date="2019" name="Int. J. Syst. Evol. Microbiol.">
        <title>The Global Catalogue of Microorganisms (GCM) 10K type strain sequencing project: providing services to taxonomists for standard genome sequencing and annotation.</title>
        <authorList>
            <consortium name="The Broad Institute Genomics Platform"/>
            <consortium name="The Broad Institute Genome Sequencing Center for Infectious Disease"/>
            <person name="Wu L."/>
            <person name="Ma J."/>
        </authorList>
    </citation>
    <scope>NUCLEOTIDE SEQUENCE [LARGE SCALE GENOMIC DNA]</scope>
    <source>
        <strain evidence="5">CCUG 56029</strain>
    </source>
</reference>
<dbReference type="Proteomes" id="UP001595998">
    <property type="component" value="Unassembled WGS sequence"/>
</dbReference>
<dbReference type="PANTHER" id="PTHR36435:SF1">
    <property type="entry name" value="CAAX AMINO TERMINAL PROTEASE FAMILY PROTEIN"/>
    <property type="match status" value="1"/>
</dbReference>
<dbReference type="RefSeq" id="WP_380041203.1">
    <property type="nucleotide sequence ID" value="NZ_JBHSEH010000022.1"/>
</dbReference>
<feature type="compositionally biased region" description="Pro residues" evidence="1">
    <location>
        <begin position="1"/>
        <end position="10"/>
    </location>
</feature>
<evidence type="ECO:0000256" key="2">
    <source>
        <dbReference type="SAM" id="Phobius"/>
    </source>
</evidence>
<feature type="domain" description="CAAX prenyl protease 2/Lysostaphin resistance protein A-like" evidence="3">
    <location>
        <begin position="143"/>
        <end position="230"/>
    </location>
</feature>
<comment type="caution">
    <text evidence="4">The sequence shown here is derived from an EMBL/GenBank/DDBJ whole genome shotgun (WGS) entry which is preliminary data.</text>
</comment>
<dbReference type="EC" id="3.4.-.-" evidence="4"/>
<dbReference type="PANTHER" id="PTHR36435">
    <property type="entry name" value="SLR1288 PROTEIN"/>
    <property type="match status" value="1"/>
</dbReference>
<dbReference type="EMBL" id="JBHSEH010000022">
    <property type="protein sequence ID" value="MFC4427582.1"/>
    <property type="molecule type" value="Genomic_DNA"/>
</dbReference>
<feature type="transmembrane region" description="Helical" evidence="2">
    <location>
        <begin position="144"/>
        <end position="163"/>
    </location>
</feature>
<keyword evidence="2" id="KW-0472">Membrane</keyword>
<evidence type="ECO:0000256" key="1">
    <source>
        <dbReference type="SAM" id="MobiDB-lite"/>
    </source>
</evidence>
<evidence type="ECO:0000313" key="5">
    <source>
        <dbReference type="Proteomes" id="UP001595998"/>
    </source>
</evidence>
<sequence>MTVPDAPTPSTPDWSSAGPVAPVPGHAEAPRPGVRAVDGNRAALALLLVQNIVSGVLIARHTPLGLSLLASVAANVLVGWLLFRPALRALVQDSRWRTPPSWGLALGTFVLAFLASRAAILFFVTLFPETADSVPQFLSRGPDLWLLLLAAGLLVPFLEEVAFRGLMMRGHERAAGFTLAALSATFAFSVAHGVPASIVGILPLAYALARVVQHSGSLWNSVIIHALNNTLAVGLGALISGSSLEKSLGNPAQAGDLLGNPALRWPLAGGALLFGGVVLFVIHLWLTPRPDLQVAPRARAPWISGAYVAVVLFGLVAALVALPAVQAALTSLRGALP</sequence>
<gene>
    <name evidence="4" type="ORF">ACFOZ9_15290</name>
</gene>
<feature type="transmembrane region" description="Helical" evidence="2">
    <location>
        <begin position="65"/>
        <end position="83"/>
    </location>
</feature>